<comment type="similarity">
    <text evidence="1">Belongs to the bacterial solute-binding protein 1 family.</text>
</comment>
<accession>A0A5C8ZGH6</accession>
<dbReference type="OrthoDB" id="7937990at2"/>
<evidence type="ECO:0000256" key="2">
    <source>
        <dbReference type="ARBA" id="ARBA00022448"/>
    </source>
</evidence>
<dbReference type="PROSITE" id="PS01037">
    <property type="entry name" value="SBP_BACTERIAL_1"/>
    <property type="match status" value="1"/>
</dbReference>
<comment type="caution">
    <text evidence="4">The sequence shown here is derived from an EMBL/GenBank/DDBJ whole genome shotgun (WGS) entry which is preliminary data.</text>
</comment>
<sequence length="413" mass="44521">MLAAVAAAGVVATLAACGGSSGGAGGDDELTVWMLTLEGSQKTAMDTLVSDFEAAHEGVTVKVETRSTDAHKDALRQVAGTDSGPDVYWYWEGPGLGGELVEAGLSKDLTAEYEKYGWGDRFGEATLSNITRYGGYHGVPFTQQAEAIYYNKELFAKAGVTAEPTTYAELEAAAAKIKAAGITPIEFGGTVNWHVMRLLDSLLETNCGSETFDQLVTAKTSWDTDCVGRSFDQLKTWGGEYLNEGFQGVSNDESSQLFYTGEAAMAYEGTWFDSQVVDNGMDPANVGIFKFPTGTDRLYGFGEGFYINAATKKADQAAEFLDFITSTEEQKKVVGVWSPISVNTAVTPATDNPLHELWPPLYDAAKGFYLNNDQNLTLAQTTEYWRIMNSVLTGETAPADAGAQMQKFIESES</sequence>
<dbReference type="PANTHER" id="PTHR43649:SF29">
    <property type="entry name" value="OSMOPROTECTIVE COMPOUNDS-BINDING PROTEIN GGTB"/>
    <property type="match status" value="1"/>
</dbReference>
<keyword evidence="2" id="KW-0813">Transport</keyword>
<dbReference type="SUPFAM" id="SSF53850">
    <property type="entry name" value="Periplasmic binding protein-like II"/>
    <property type="match status" value="1"/>
</dbReference>
<evidence type="ECO:0000256" key="3">
    <source>
        <dbReference type="ARBA" id="ARBA00022729"/>
    </source>
</evidence>
<organism evidence="4 5">
    <name type="scientific">Quadrisphaera setariae</name>
    <dbReference type="NCBI Taxonomy" id="2593304"/>
    <lineage>
        <taxon>Bacteria</taxon>
        <taxon>Bacillati</taxon>
        <taxon>Actinomycetota</taxon>
        <taxon>Actinomycetes</taxon>
        <taxon>Kineosporiales</taxon>
        <taxon>Kineosporiaceae</taxon>
        <taxon>Quadrisphaera</taxon>
    </lineage>
</organism>
<dbReference type="InterPro" id="IPR050490">
    <property type="entry name" value="Bact_solute-bd_prot1"/>
</dbReference>
<evidence type="ECO:0000313" key="5">
    <source>
        <dbReference type="Proteomes" id="UP000321234"/>
    </source>
</evidence>
<protein>
    <submittedName>
        <fullName evidence="4">Extracellular solute-binding protein</fullName>
    </submittedName>
</protein>
<evidence type="ECO:0000256" key="1">
    <source>
        <dbReference type="ARBA" id="ARBA00008520"/>
    </source>
</evidence>
<dbReference type="PANTHER" id="PTHR43649">
    <property type="entry name" value="ARABINOSE-BINDING PROTEIN-RELATED"/>
    <property type="match status" value="1"/>
</dbReference>
<dbReference type="Proteomes" id="UP000321234">
    <property type="component" value="Unassembled WGS sequence"/>
</dbReference>
<name>A0A5C8ZGH6_9ACTN</name>
<keyword evidence="5" id="KW-1185">Reference proteome</keyword>
<proteinExistence type="inferred from homology"/>
<dbReference type="InterPro" id="IPR006061">
    <property type="entry name" value="SBP_1_CS"/>
</dbReference>
<dbReference type="Gene3D" id="3.40.190.10">
    <property type="entry name" value="Periplasmic binding protein-like II"/>
    <property type="match status" value="2"/>
</dbReference>
<reference evidence="4 5" key="1">
    <citation type="submission" date="2019-07" db="EMBL/GenBank/DDBJ databases">
        <title>Quadrisphaera sp. strain DD2A genome sequencing and assembly.</title>
        <authorList>
            <person name="Kim I."/>
        </authorList>
    </citation>
    <scope>NUCLEOTIDE SEQUENCE [LARGE SCALE GENOMIC DNA]</scope>
    <source>
        <strain evidence="4 5">DD2A</strain>
    </source>
</reference>
<dbReference type="AlphaFoldDB" id="A0A5C8ZGH6"/>
<dbReference type="InterPro" id="IPR006059">
    <property type="entry name" value="SBP"/>
</dbReference>
<dbReference type="Pfam" id="PF01547">
    <property type="entry name" value="SBP_bac_1"/>
    <property type="match status" value="1"/>
</dbReference>
<gene>
    <name evidence="4" type="ORF">FMM08_13190</name>
</gene>
<dbReference type="GO" id="GO:0055085">
    <property type="term" value="P:transmembrane transport"/>
    <property type="evidence" value="ECO:0007669"/>
    <property type="project" value="InterPro"/>
</dbReference>
<dbReference type="EMBL" id="VKAC01000007">
    <property type="protein sequence ID" value="TXR55910.1"/>
    <property type="molecule type" value="Genomic_DNA"/>
</dbReference>
<keyword evidence="3" id="KW-0732">Signal</keyword>
<evidence type="ECO:0000313" key="4">
    <source>
        <dbReference type="EMBL" id="TXR55910.1"/>
    </source>
</evidence>